<keyword evidence="4" id="KW-1133">Transmembrane helix</keyword>
<comment type="caution">
    <text evidence="7">The sequence shown here is derived from an EMBL/GenBank/DDBJ whole genome shotgun (WGS) entry which is preliminary data.</text>
</comment>
<dbReference type="PROSITE" id="PS50885">
    <property type="entry name" value="HAMP"/>
    <property type="match status" value="1"/>
</dbReference>
<evidence type="ECO:0000256" key="2">
    <source>
        <dbReference type="ARBA" id="ARBA00029447"/>
    </source>
</evidence>
<dbReference type="SMART" id="SM00283">
    <property type="entry name" value="MA"/>
    <property type="match status" value="1"/>
</dbReference>
<dbReference type="InterPro" id="IPR004090">
    <property type="entry name" value="Chemotax_Me-accpt_rcpt"/>
</dbReference>
<dbReference type="PROSITE" id="PS50111">
    <property type="entry name" value="CHEMOTAXIS_TRANSDUC_2"/>
    <property type="match status" value="1"/>
</dbReference>
<dbReference type="Pfam" id="PF00015">
    <property type="entry name" value="MCPsignal"/>
    <property type="match status" value="1"/>
</dbReference>
<feature type="domain" description="HAMP" evidence="6">
    <location>
        <begin position="361"/>
        <end position="416"/>
    </location>
</feature>
<dbReference type="GO" id="GO:0006935">
    <property type="term" value="P:chemotaxis"/>
    <property type="evidence" value="ECO:0007669"/>
    <property type="project" value="InterPro"/>
</dbReference>
<organism evidence="7 8">
    <name type="scientific">Heliobacterium mobile</name>
    <name type="common">Heliobacillus mobilis</name>
    <dbReference type="NCBI Taxonomy" id="28064"/>
    <lineage>
        <taxon>Bacteria</taxon>
        <taxon>Bacillati</taxon>
        <taxon>Bacillota</taxon>
        <taxon>Clostridia</taxon>
        <taxon>Eubacteriales</taxon>
        <taxon>Heliobacteriaceae</taxon>
        <taxon>Heliobacterium</taxon>
    </lineage>
</organism>
<keyword evidence="4" id="KW-0472">Membrane</keyword>
<dbReference type="InterPro" id="IPR003660">
    <property type="entry name" value="HAMP_dom"/>
</dbReference>
<reference evidence="7 8" key="1">
    <citation type="submission" date="2019-11" db="EMBL/GenBank/DDBJ databases">
        <title>Whole-genome sequence of a the green, strictly anaerobic photosynthetic bacterium Heliobacillus mobilis DSM 6151.</title>
        <authorList>
            <person name="Kyndt J.A."/>
            <person name="Meyer T.E."/>
        </authorList>
    </citation>
    <scope>NUCLEOTIDE SEQUENCE [LARGE SCALE GENOMIC DNA]</scope>
    <source>
        <strain evidence="7 8">DSM 6151</strain>
    </source>
</reference>
<dbReference type="SUPFAM" id="SSF58104">
    <property type="entry name" value="Methyl-accepting chemotaxis protein (MCP) signaling domain"/>
    <property type="match status" value="1"/>
</dbReference>
<comment type="similarity">
    <text evidence="2">Belongs to the methyl-accepting chemotaxis (MCP) protein family.</text>
</comment>
<name>A0A6I3SIP5_HELMO</name>
<keyword evidence="8" id="KW-1185">Reference proteome</keyword>
<dbReference type="Pfam" id="PF00672">
    <property type="entry name" value="HAMP"/>
    <property type="match status" value="1"/>
</dbReference>
<gene>
    <name evidence="7" type="ORF">GJ688_06515</name>
</gene>
<dbReference type="Pfam" id="PF05228">
    <property type="entry name" value="CHASE4"/>
    <property type="match status" value="1"/>
</dbReference>
<evidence type="ECO:0000259" key="6">
    <source>
        <dbReference type="PROSITE" id="PS50885"/>
    </source>
</evidence>
<dbReference type="PANTHER" id="PTHR32089:SF112">
    <property type="entry name" value="LYSOZYME-LIKE PROTEIN-RELATED"/>
    <property type="match status" value="1"/>
</dbReference>
<dbReference type="CDD" id="cd06225">
    <property type="entry name" value="HAMP"/>
    <property type="match status" value="1"/>
</dbReference>
<dbReference type="PANTHER" id="PTHR32089">
    <property type="entry name" value="METHYL-ACCEPTING CHEMOTAXIS PROTEIN MCPB"/>
    <property type="match status" value="1"/>
</dbReference>
<dbReference type="Proteomes" id="UP000430670">
    <property type="component" value="Unassembled WGS sequence"/>
</dbReference>
<dbReference type="OrthoDB" id="369336at2"/>
<feature type="transmembrane region" description="Helical" evidence="4">
    <location>
        <begin position="70"/>
        <end position="91"/>
    </location>
</feature>
<accession>A0A6I3SIP5</accession>
<evidence type="ECO:0000313" key="7">
    <source>
        <dbReference type="EMBL" id="MTV48632.1"/>
    </source>
</evidence>
<dbReference type="InterPro" id="IPR004089">
    <property type="entry name" value="MCPsignal_dom"/>
</dbReference>
<feature type="transmembrane region" description="Helical" evidence="4">
    <location>
        <begin position="339"/>
        <end position="359"/>
    </location>
</feature>
<dbReference type="GO" id="GO:0007165">
    <property type="term" value="P:signal transduction"/>
    <property type="evidence" value="ECO:0007669"/>
    <property type="project" value="UniProtKB-KW"/>
</dbReference>
<evidence type="ECO:0000256" key="3">
    <source>
        <dbReference type="PROSITE-ProRule" id="PRU00284"/>
    </source>
</evidence>
<dbReference type="SMART" id="SM00304">
    <property type="entry name" value="HAMP"/>
    <property type="match status" value="1"/>
</dbReference>
<dbReference type="AlphaFoldDB" id="A0A6I3SIP5"/>
<dbReference type="GO" id="GO:0004888">
    <property type="term" value="F:transmembrane signaling receptor activity"/>
    <property type="evidence" value="ECO:0007669"/>
    <property type="project" value="InterPro"/>
</dbReference>
<keyword evidence="4" id="KW-0812">Transmembrane</keyword>
<protein>
    <submittedName>
        <fullName evidence="7">HAMP domain-containing protein</fullName>
    </submittedName>
</protein>
<dbReference type="Gene3D" id="1.10.287.950">
    <property type="entry name" value="Methyl-accepting chemotaxis protein"/>
    <property type="match status" value="1"/>
</dbReference>
<feature type="domain" description="Methyl-accepting transducer" evidence="5">
    <location>
        <begin position="435"/>
        <end position="692"/>
    </location>
</feature>
<evidence type="ECO:0000256" key="1">
    <source>
        <dbReference type="ARBA" id="ARBA00023224"/>
    </source>
</evidence>
<dbReference type="Gene3D" id="6.10.340.10">
    <property type="match status" value="1"/>
</dbReference>
<evidence type="ECO:0000259" key="5">
    <source>
        <dbReference type="PROSITE" id="PS50111"/>
    </source>
</evidence>
<dbReference type="PRINTS" id="PR00260">
    <property type="entry name" value="CHEMTRNSDUCR"/>
</dbReference>
<dbReference type="InterPro" id="IPR007892">
    <property type="entry name" value="CHASE4"/>
</dbReference>
<keyword evidence="1 3" id="KW-0807">Transducer</keyword>
<evidence type="ECO:0000313" key="8">
    <source>
        <dbReference type="Proteomes" id="UP000430670"/>
    </source>
</evidence>
<dbReference type="EMBL" id="WNKU01000005">
    <property type="protein sequence ID" value="MTV48632.1"/>
    <property type="molecule type" value="Genomic_DNA"/>
</dbReference>
<feature type="transmembrane region" description="Helical" evidence="4">
    <location>
        <begin position="12"/>
        <end position="30"/>
    </location>
</feature>
<dbReference type="GO" id="GO:0016020">
    <property type="term" value="C:membrane"/>
    <property type="evidence" value="ECO:0007669"/>
    <property type="project" value="InterPro"/>
</dbReference>
<sequence>MNEAEHDGSFETARLSLFTLIFHILIRNSFTGICASNYTNNILFYICINVCITRRPTMIQGSKWSLSRKMVLLILLVLVLPIATIGLYLYANVTHEMLGIEKERTTNSTRAAKSLIDKMGSRLMDAMKPNAYWEDNHKAVDDRDIAWIEENINVMTGVVSNLHIICTTDLEGNVLSQVGDVKEFSRKMAVPAISDRLKKESSFSGLVLTSKGLAMVAVSKITDEQGQATPTGVLIFGRILDNKALEEIKATLQEDVVLLTSSDLCLTTTEEVAPEKLKGYMPVLMEPSAVDVFESTVKNNLLTSQVLSPFTDIGGTPLGVIYIGHVAEANSRVASQLKATSLMAGAVIALLLFVVIMLLRRQIVKPIDMMAVNAKEIADGTLSQPLEPELVRRNDEIGQLAQAFELMRANLRELIEGVSNVSASVAGLSKELSLSAQDTDKASNQVAQAIKEVADGAAYQSEHVASILKMMKNTEEQVEMGQQEALKTAENALASTEAAHQGQMVMTTAMTGLGRVKETVEAATQSIQRLMVRSGEISDIVTIISDISNQTNLLALNAAIEAARAGEQGRGFAVVAEEVRKLAEESKGSAEKITRLIQDILAETAETVRAMESNREAVDGQVGVIHQSERALVTMVAKVEQTEADSQKIREIFGTLKGNAIRVLDSLKSVADITDESAAASEHVAAAAEEQSATVETIAENSVKLAALAERMRQDISKFEL</sequence>
<evidence type="ECO:0000256" key="4">
    <source>
        <dbReference type="SAM" id="Phobius"/>
    </source>
</evidence>
<proteinExistence type="inferred from homology"/>